<dbReference type="EMBL" id="DSWI01000014">
    <property type="protein sequence ID" value="HFG20346.1"/>
    <property type="molecule type" value="Genomic_DNA"/>
</dbReference>
<gene>
    <name evidence="4" type="ORF">ENS82_06425</name>
</gene>
<dbReference type="PANTHER" id="PTHR38687:SF1">
    <property type="entry name" value="CELL DIVISION PROTEIN DEDD"/>
    <property type="match status" value="1"/>
</dbReference>
<reference evidence="4" key="1">
    <citation type="journal article" date="2020" name="mSystems">
        <title>Genome- and Community-Level Interaction Insights into Carbon Utilization and Element Cycling Functions of Hydrothermarchaeota in Hydrothermal Sediment.</title>
        <authorList>
            <person name="Zhou Z."/>
            <person name="Liu Y."/>
            <person name="Xu W."/>
            <person name="Pan J."/>
            <person name="Luo Z.H."/>
            <person name="Li M."/>
        </authorList>
    </citation>
    <scope>NUCLEOTIDE SEQUENCE [LARGE SCALE GENOMIC DNA]</scope>
    <source>
        <strain evidence="4">SpSt-524</strain>
    </source>
</reference>
<dbReference type="InterPro" id="IPR052521">
    <property type="entry name" value="Cell_div_SPOR-domain"/>
</dbReference>
<dbReference type="AlphaFoldDB" id="A0A7C3DCV7"/>
<dbReference type="Gene3D" id="3.30.70.1070">
    <property type="entry name" value="Sporulation related repeat"/>
    <property type="match status" value="2"/>
</dbReference>
<dbReference type="PROSITE" id="PS51724">
    <property type="entry name" value="SPOR"/>
    <property type="match status" value="2"/>
</dbReference>
<evidence type="ECO:0000259" key="3">
    <source>
        <dbReference type="PROSITE" id="PS51724"/>
    </source>
</evidence>
<evidence type="ECO:0000313" key="4">
    <source>
        <dbReference type="EMBL" id="HFG20346.1"/>
    </source>
</evidence>
<organism evidence="4">
    <name type="scientific">Meiothermus ruber</name>
    <dbReference type="NCBI Taxonomy" id="277"/>
    <lineage>
        <taxon>Bacteria</taxon>
        <taxon>Thermotogati</taxon>
        <taxon>Deinococcota</taxon>
        <taxon>Deinococci</taxon>
        <taxon>Thermales</taxon>
        <taxon>Thermaceae</taxon>
        <taxon>Meiothermus</taxon>
    </lineage>
</organism>
<keyword evidence="2" id="KW-0472">Membrane</keyword>
<dbReference type="GO" id="GO:0042834">
    <property type="term" value="F:peptidoglycan binding"/>
    <property type="evidence" value="ECO:0007669"/>
    <property type="project" value="InterPro"/>
</dbReference>
<comment type="caution">
    <text evidence="4">The sequence shown here is derived from an EMBL/GenBank/DDBJ whole genome shotgun (WGS) entry which is preliminary data.</text>
</comment>
<feature type="compositionally biased region" description="Pro residues" evidence="1">
    <location>
        <begin position="55"/>
        <end position="70"/>
    </location>
</feature>
<dbReference type="GO" id="GO:0032506">
    <property type="term" value="P:cytokinetic process"/>
    <property type="evidence" value="ECO:0007669"/>
    <property type="project" value="TreeGrafter"/>
</dbReference>
<dbReference type="PANTHER" id="PTHR38687">
    <property type="entry name" value="CELL DIVISION PROTEIN DEDD-RELATED"/>
    <property type="match status" value="1"/>
</dbReference>
<feature type="domain" description="SPOR" evidence="3">
    <location>
        <begin position="130"/>
        <end position="206"/>
    </location>
</feature>
<dbReference type="SUPFAM" id="SSF110997">
    <property type="entry name" value="Sporulation related repeat"/>
    <property type="match status" value="2"/>
</dbReference>
<evidence type="ECO:0000256" key="2">
    <source>
        <dbReference type="SAM" id="Phobius"/>
    </source>
</evidence>
<protein>
    <submittedName>
        <fullName evidence="4">SPOR domain-containing protein</fullName>
    </submittedName>
</protein>
<dbReference type="GO" id="GO:0030428">
    <property type="term" value="C:cell septum"/>
    <property type="evidence" value="ECO:0007669"/>
    <property type="project" value="TreeGrafter"/>
</dbReference>
<proteinExistence type="predicted"/>
<dbReference type="Pfam" id="PF05036">
    <property type="entry name" value="SPOR"/>
    <property type="match status" value="2"/>
</dbReference>
<feature type="region of interest" description="Disordered" evidence="1">
    <location>
        <begin position="39"/>
        <end position="133"/>
    </location>
</feature>
<keyword evidence="2" id="KW-1133">Transmembrane helix</keyword>
<keyword evidence="2" id="KW-0812">Transmembrane</keyword>
<feature type="transmembrane region" description="Helical" evidence="2">
    <location>
        <begin position="12"/>
        <end position="31"/>
    </location>
</feature>
<dbReference type="InterPro" id="IPR036680">
    <property type="entry name" value="SPOR-like_sf"/>
</dbReference>
<name>A0A7C3DCV7_MEIRU</name>
<dbReference type="InterPro" id="IPR007730">
    <property type="entry name" value="SPOR-like_dom"/>
</dbReference>
<accession>A0A7C3DCV7</accession>
<dbReference type="GO" id="GO:0032153">
    <property type="term" value="C:cell division site"/>
    <property type="evidence" value="ECO:0007669"/>
    <property type="project" value="TreeGrafter"/>
</dbReference>
<evidence type="ECO:0000256" key="1">
    <source>
        <dbReference type="SAM" id="MobiDB-lite"/>
    </source>
</evidence>
<feature type="domain" description="SPOR" evidence="3">
    <location>
        <begin position="211"/>
        <end position="281"/>
    </location>
</feature>
<sequence>MGWIRANWLDALIFLLVAAIMAGVVFFLLGINPFSGPQGNPTPPQTVAPLAPQQTQPPAPQPNPPTPSQPKPQTEPETVVTLLPIPQAPTAPVAPSKPVPAPPKVAEKKTPSPQPEATATPKAERPSLAADPEGGWRVMVGSFSNRENAERLAATLRGQGYPVGLEAAGNLTRVWVGPYNSQDRARAIASTLSQYQPQVGRVPAAAPTPEVSPRASRYLQVGAFRNAQSAQAAIEAVQQAGYPVVLVEEGGLVKVRVGPFEDTAAAAADLRARGLEVLEVR</sequence>